<dbReference type="AlphaFoldDB" id="A0A1I7J9W3"/>
<accession>A0A1I7J9W3</accession>
<gene>
    <name evidence="1" type="ORF">SAMN05421543_10937</name>
</gene>
<organism evidence="1 2">
    <name type="scientific">Alicyclobacillus macrosporangiidus</name>
    <dbReference type="NCBI Taxonomy" id="392015"/>
    <lineage>
        <taxon>Bacteria</taxon>
        <taxon>Bacillati</taxon>
        <taxon>Bacillota</taxon>
        <taxon>Bacilli</taxon>
        <taxon>Bacillales</taxon>
        <taxon>Alicyclobacillaceae</taxon>
        <taxon>Alicyclobacillus</taxon>
    </lineage>
</organism>
<evidence type="ECO:0000313" key="1">
    <source>
        <dbReference type="EMBL" id="SFU82006.1"/>
    </source>
</evidence>
<protein>
    <submittedName>
        <fullName evidence="1">Uncharacterized protein</fullName>
    </submittedName>
</protein>
<sequence>MTTDDAKIELAQIYLAEAKRLRRYDLPEAAIMVRSLEAASEMLLENVRRRQSNELQTSSNHLL</sequence>
<evidence type="ECO:0000313" key="2">
    <source>
        <dbReference type="Proteomes" id="UP000183508"/>
    </source>
</evidence>
<name>A0A1I7J9W3_9BACL</name>
<dbReference type="EMBL" id="FPBV01000009">
    <property type="protein sequence ID" value="SFU82006.1"/>
    <property type="molecule type" value="Genomic_DNA"/>
</dbReference>
<proteinExistence type="predicted"/>
<dbReference type="RefSeq" id="WP_139234650.1">
    <property type="nucleotide sequence ID" value="NZ_FPBV01000009.1"/>
</dbReference>
<dbReference type="Proteomes" id="UP000183508">
    <property type="component" value="Unassembled WGS sequence"/>
</dbReference>
<keyword evidence="2" id="KW-1185">Reference proteome</keyword>
<dbReference type="STRING" id="392015.SAMN05421543_10937"/>
<reference evidence="2" key="1">
    <citation type="submission" date="2016-10" db="EMBL/GenBank/DDBJ databases">
        <authorList>
            <person name="Varghese N."/>
        </authorList>
    </citation>
    <scope>NUCLEOTIDE SEQUENCE [LARGE SCALE GENOMIC DNA]</scope>
    <source>
        <strain evidence="2">DSM 17980</strain>
    </source>
</reference>